<keyword evidence="1" id="KW-0472">Membrane</keyword>
<evidence type="ECO:0000256" key="1">
    <source>
        <dbReference type="SAM" id="Phobius"/>
    </source>
</evidence>
<sequence length="152" mass="16897">MDNNTAEISEVINQMSRWPFAFMVAMMAMAILFMQGVWSTIAGLYFPYAYEVIVFPSVVYVVYQLYVASRSLQANTHKMIALLASFVGLFLPAFYLYASGQVDLHGMVFSDYSSELNHMPGASFLPFFFLAVLLSPIKTASIDQRQGTGGGE</sequence>
<keyword evidence="1" id="KW-0812">Transmembrane</keyword>
<organism evidence="2 3">
    <name type="scientific">Microbulbifer epialgicus</name>
    <dbReference type="NCBI Taxonomy" id="393907"/>
    <lineage>
        <taxon>Bacteria</taxon>
        <taxon>Pseudomonadati</taxon>
        <taxon>Pseudomonadota</taxon>
        <taxon>Gammaproteobacteria</taxon>
        <taxon>Cellvibrionales</taxon>
        <taxon>Microbulbiferaceae</taxon>
        <taxon>Microbulbifer</taxon>
    </lineage>
</organism>
<gene>
    <name evidence="2" type="ORF">ACCI49_01025</name>
</gene>
<dbReference type="EMBL" id="JBGMEK010000001">
    <property type="protein sequence ID" value="MFA0809487.1"/>
    <property type="molecule type" value="Genomic_DNA"/>
</dbReference>
<evidence type="ECO:0000313" key="2">
    <source>
        <dbReference type="EMBL" id="MFA0809487.1"/>
    </source>
</evidence>
<protein>
    <submittedName>
        <fullName evidence="2">Uncharacterized protein</fullName>
    </submittedName>
</protein>
<feature type="transmembrane region" description="Helical" evidence="1">
    <location>
        <begin position="48"/>
        <end position="67"/>
    </location>
</feature>
<reference evidence="2 3" key="1">
    <citation type="submission" date="2024-08" db="EMBL/GenBank/DDBJ databases">
        <authorList>
            <person name="Ishaq N."/>
        </authorList>
    </citation>
    <scope>NUCLEOTIDE SEQUENCE [LARGE SCALE GENOMIC DNA]</scope>
    <source>
        <strain evidence="2 3">DSM 18651</strain>
    </source>
</reference>
<dbReference type="Proteomes" id="UP001569428">
    <property type="component" value="Unassembled WGS sequence"/>
</dbReference>
<feature type="transmembrane region" description="Helical" evidence="1">
    <location>
        <begin position="79"/>
        <end position="98"/>
    </location>
</feature>
<comment type="caution">
    <text evidence="2">The sequence shown here is derived from an EMBL/GenBank/DDBJ whole genome shotgun (WGS) entry which is preliminary data.</text>
</comment>
<feature type="transmembrane region" description="Helical" evidence="1">
    <location>
        <begin position="20"/>
        <end position="42"/>
    </location>
</feature>
<feature type="transmembrane region" description="Helical" evidence="1">
    <location>
        <begin position="118"/>
        <end position="137"/>
    </location>
</feature>
<keyword evidence="1" id="KW-1133">Transmembrane helix</keyword>
<accession>A0ABV4NU49</accession>
<proteinExistence type="predicted"/>
<dbReference type="RefSeq" id="WP_371837105.1">
    <property type="nucleotide sequence ID" value="NZ_JBGMEK010000001.1"/>
</dbReference>
<evidence type="ECO:0000313" key="3">
    <source>
        <dbReference type="Proteomes" id="UP001569428"/>
    </source>
</evidence>
<name>A0ABV4NU49_9GAMM</name>
<keyword evidence="3" id="KW-1185">Reference proteome</keyword>